<feature type="region of interest" description="Disordered" evidence="1">
    <location>
        <begin position="168"/>
        <end position="203"/>
    </location>
</feature>
<protein>
    <submittedName>
        <fullName evidence="2">Unannotated protein</fullName>
    </submittedName>
</protein>
<evidence type="ECO:0000256" key="1">
    <source>
        <dbReference type="SAM" id="MobiDB-lite"/>
    </source>
</evidence>
<dbReference type="AlphaFoldDB" id="A0A6J7E2R2"/>
<sequence>MHRRSGGYLSASSMSISEASGMLRMPSSRPIRTFFLMLNPSVATTRPLAMAASAICWMRCRWLAKLAVMMRRPVCSANNWRSTAPTDFSLGAWPHSSELVLSANSRRTPSVEEIAPNRARSVRRSSTGVRSSLKSPECTMTPCGVCNTMAWACGTLCVTGMNSTSNGPIMRRSPSFTTTSSVRPIRPASSMRLRARPSVTADP</sequence>
<gene>
    <name evidence="2" type="ORF">UFOPK3376_01093</name>
</gene>
<name>A0A6J7E2R2_9ZZZZ</name>
<accession>A0A6J7E2R2</accession>
<proteinExistence type="predicted"/>
<reference evidence="2" key="1">
    <citation type="submission" date="2020-05" db="EMBL/GenBank/DDBJ databases">
        <authorList>
            <person name="Chiriac C."/>
            <person name="Salcher M."/>
            <person name="Ghai R."/>
            <person name="Kavagutti S V."/>
        </authorList>
    </citation>
    <scope>NUCLEOTIDE SEQUENCE</scope>
</reference>
<evidence type="ECO:0000313" key="2">
    <source>
        <dbReference type="EMBL" id="CAB4875370.1"/>
    </source>
</evidence>
<dbReference type="EMBL" id="CAFBLP010000021">
    <property type="protein sequence ID" value="CAB4875370.1"/>
    <property type="molecule type" value="Genomic_DNA"/>
</dbReference>
<organism evidence="2">
    <name type="scientific">freshwater metagenome</name>
    <dbReference type="NCBI Taxonomy" id="449393"/>
    <lineage>
        <taxon>unclassified sequences</taxon>
        <taxon>metagenomes</taxon>
        <taxon>ecological metagenomes</taxon>
    </lineage>
</organism>